<dbReference type="InterPro" id="IPR021027">
    <property type="entry name" value="Transposase_put_HTH"/>
</dbReference>
<evidence type="ECO:0000259" key="1">
    <source>
        <dbReference type="Pfam" id="PF12323"/>
    </source>
</evidence>
<sequence>MSESPTTARAYRLRVYPSRAQRLVLGRLFGAARFVWNWALARRSDAYQADQSKLNWVALSREFTALRHAPETAWLAELPREPFNQVLRDQERAFANFFAQRAKYPRFRRRGAQASVRFTLDQRRTQVRRGEGKGRWAYVELPGLGRVKLRRTEPLLGRLRSVTLSRDGAGRYFAAITADGVELTAAPQATVPAVGVDV</sequence>
<proteinExistence type="predicted"/>
<feature type="domain" description="Transposase putative helix-turn-helix" evidence="1">
    <location>
        <begin position="9"/>
        <end position="50"/>
    </location>
</feature>
<reference evidence="2" key="1">
    <citation type="submission" date="2013-08" db="EMBL/GenBank/DDBJ databases">
        <authorList>
            <person name="Mendez C."/>
            <person name="Richter M."/>
            <person name="Ferrer M."/>
            <person name="Sanchez J."/>
        </authorList>
    </citation>
    <scope>NUCLEOTIDE SEQUENCE</scope>
</reference>
<feature type="non-terminal residue" evidence="2">
    <location>
        <position position="198"/>
    </location>
</feature>
<evidence type="ECO:0000313" key="2">
    <source>
        <dbReference type="EMBL" id="EQD71206.1"/>
    </source>
</evidence>
<dbReference type="AlphaFoldDB" id="T1BE60"/>
<dbReference type="Pfam" id="PF12323">
    <property type="entry name" value="HTH_OrfB_IS605"/>
    <property type="match status" value="1"/>
</dbReference>
<comment type="caution">
    <text evidence="2">The sequence shown here is derived from an EMBL/GenBank/DDBJ whole genome shotgun (WGS) entry which is preliminary data.</text>
</comment>
<dbReference type="EMBL" id="AUZX01004301">
    <property type="protein sequence ID" value="EQD71206.1"/>
    <property type="molecule type" value="Genomic_DNA"/>
</dbReference>
<protein>
    <submittedName>
        <fullName evidence="2">Transposase, IS605 OrfB family</fullName>
    </submittedName>
</protein>
<organism evidence="2">
    <name type="scientific">mine drainage metagenome</name>
    <dbReference type="NCBI Taxonomy" id="410659"/>
    <lineage>
        <taxon>unclassified sequences</taxon>
        <taxon>metagenomes</taxon>
        <taxon>ecological metagenomes</taxon>
    </lineage>
</organism>
<reference evidence="2" key="2">
    <citation type="journal article" date="2014" name="ISME J.">
        <title>Microbial stratification in low pH oxic and suboxic macroscopic growths along an acid mine drainage.</title>
        <authorList>
            <person name="Mendez-Garcia C."/>
            <person name="Mesa V."/>
            <person name="Sprenger R.R."/>
            <person name="Richter M."/>
            <person name="Diez M.S."/>
            <person name="Solano J."/>
            <person name="Bargiela R."/>
            <person name="Golyshina O.V."/>
            <person name="Manteca A."/>
            <person name="Ramos J.L."/>
            <person name="Gallego J.R."/>
            <person name="Llorente I."/>
            <person name="Martins Dos Santos V.A."/>
            <person name="Jensen O.N."/>
            <person name="Pelaez A.I."/>
            <person name="Sanchez J."/>
            <person name="Ferrer M."/>
        </authorList>
    </citation>
    <scope>NUCLEOTIDE SEQUENCE</scope>
</reference>
<name>T1BE60_9ZZZZ</name>
<accession>T1BE60</accession>
<gene>
    <name evidence="2" type="ORF">B1A_05905</name>
</gene>